<dbReference type="AlphaFoldDB" id="A0A3B1BMZ4"/>
<dbReference type="EMBL" id="UOGC01000086">
    <property type="protein sequence ID" value="VAX19319.1"/>
    <property type="molecule type" value="Genomic_DNA"/>
</dbReference>
<dbReference type="PANTHER" id="PTHR10884">
    <property type="entry name" value="NADH DEHYDROGENASE UBIQUINONE IRON-SULFUR PROTEIN 3"/>
    <property type="match status" value="1"/>
</dbReference>
<reference evidence="4" key="1">
    <citation type="submission" date="2018-06" db="EMBL/GenBank/DDBJ databases">
        <authorList>
            <person name="Zhirakovskaya E."/>
        </authorList>
    </citation>
    <scope>NUCLEOTIDE SEQUENCE</scope>
</reference>
<dbReference type="GO" id="GO:0016651">
    <property type="term" value="F:oxidoreductase activity, acting on NAD(P)H"/>
    <property type="evidence" value="ECO:0007669"/>
    <property type="project" value="InterPro"/>
</dbReference>
<dbReference type="InterPro" id="IPR020396">
    <property type="entry name" value="NADH_UbQ_OxRdtase_CS"/>
</dbReference>
<keyword evidence="4" id="KW-0830">Ubiquinone</keyword>
<dbReference type="GO" id="GO:0008137">
    <property type="term" value="F:NADH dehydrogenase (ubiquinone) activity"/>
    <property type="evidence" value="ECO:0007669"/>
    <property type="project" value="InterPro"/>
</dbReference>
<dbReference type="Pfam" id="PF00329">
    <property type="entry name" value="Complex1_30kDa"/>
    <property type="match status" value="1"/>
</dbReference>
<evidence type="ECO:0000256" key="1">
    <source>
        <dbReference type="ARBA" id="ARBA00007569"/>
    </source>
</evidence>
<organism evidence="4">
    <name type="scientific">hydrothermal vent metagenome</name>
    <dbReference type="NCBI Taxonomy" id="652676"/>
    <lineage>
        <taxon>unclassified sequences</taxon>
        <taxon>metagenomes</taxon>
        <taxon>ecological metagenomes</taxon>
    </lineage>
</organism>
<dbReference type="PROSITE" id="PS00542">
    <property type="entry name" value="COMPLEX1_30K"/>
    <property type="match status" value="1"/>
</dbReference>
<name>A0A3B1BMZ4_9ZZZZ</name>
<evidence type="ECO:0000259" key="3">
    <source>
        <dbReference type="Pfam" id="PF00329"/>
    </source>
</evidence>
<sequence>MIETGTGLGKTVAKLFAKTKTIIHTHNQCGDETVVVRAEDILDVMAYLRDSEEMKFDLMMDLTAVDYLNDPDLQPYLRKMKTRFEVVYHLYSMEKNHRLRVKVPLAEDKLEINSVTSLWRGADWFEREAFDLYGVKFLGHPNLKRILLYEEFKGHPLRKDYPKTKRQPLIGPRN</sequence>
<dbReference type="HAMAP" id="MF_01357">
    <property type="entry name" value="NDH1_NuoC"/>
    <property type="match status" value="1"/>
</dbReference>
<feature type="domain" description="NADH:ubiquinone oxidoreductase 30kDa subunit" evidence="3">
    <location>
        <begin position="34"/>
        <end position="166"/>
    </location>
</feature>
<dbReference type="InterPro" id="IPR001268">
    <property type="entry name" value="NADH_UbQ_OxRdtase_30kDa_su"/>
</dbReference>
<dbReference type="PANTHER" id="PTHR10884:SF14">
    <property type="entry name" value="NADH DEHYDROGENASE [UBIQUINONE] IRON-SULFUR PROTEIN 3, MITOCHONDRIAL"/>
    <property type="match status" value="1"/>
</dbReference>
<keyword evidence="4" id="KW-0560">Oxidoreductase</keyword>
<accession>A0A3B1BMZ4</accession>
<proteinExistence type="inferred from homology"/>
<evidence type="ECO:0000313" key="4">
    <source>
        <dbReference type="EMBL" id="VAX19319.1"/>
    </source>
</evidence>
<protein>
    <submittedName>
        <fullName evidence="4">NADH-ubiquinone oxidoreductase chain C</fullName>
        <ecNumber evidence="4">1.6.5.3</ecNumber>
    </submittedName>
</protein>
<comment type="similarity">
    <text evidence="1">Belongs to the complex I 30 kDa subunit family.</text>
</comment>
<dbReference type="InterPro" id="IPR010218">
    <property type="entry name" value="NADH_DH_suC"/>
</dbReference>
<dbReference type="InterPro" id="IPR037232">
    <property type="entry name" value="NADH_quin_OxRdtase_su_C/D-like"/>
</dbReference>
<dbReference type="NCBIfam" id="TIGR01961">
    <property type="entry name" value="NuoC_fam"/>
    <property type="match status" value="1"/>
</dbReference>
<evidence type="ECO:0000256" key="2">
    <source>
        <dbReference type="ARBA" id="ARBA00022448"/>
    </source>
</evidence>
<dbReference type="SUPFAM" id="SSF143243">
    <property type="entry name" value="Nqo5-like"/>
    <property type="match status" value="1"/>
</dbReference>
<gene>
    <name evidence="4" type="ORF">MNBD_NITROSPINAE01-228</name>
</gene>
<dbReference type="EC" id="1.6.5.3" evidence="4"/>
<dbReference type="Gene3D" id="3.30.460.80">
    <property type="entry name" value="NADH:ubiquinone oxidoreductase, 30kDa subunit"/>
    <property type="match status" value="1"/>
</dbReference>
<keyword evidence="2" id="KW-0813">Transport</keyword>